<reference evidence="2" key="1">
    <citation type="submission" date="2020-10" db="EMBL/GenBank/DDBJ databases">
        <title>Bacterium isolated from coastal waters sediment.</title>
        <authorList>
            <person name="Chen R.-J."/>
            <person name="Lu D.-C."/>
            <person name="Zhu K.-L."/>
            <person name="Du Z.-J."/>
        </authorList>
    </citation>
    <scope>NUCLEOTIDE SEQUENCE</scope>
    <source>
        <strain evidence="2">N1Y112</strain>
    </source>
</reference>
<dbReference type="PROSITE" id="PS51257">
    <property type="entry name" value="PROKAR_LIPOPROTEIN"/>
    <property type="match status" value="1"/>
</dbReference>
<evidence type="ECO:0008006" key="4">
    <source>
        <dbReference type="Google" id="ProtNLM"/>
    </source>
</evidence>
<proteinExistence type="predicted"/>
<keyword evidence="3" id="KW-1185">Reference proteome</keyword>
<dbReference type="RefSeq" id="WP_193953502.1">
    <property type="nucleotide sequence ID" value="NZ_JADEYS010000011.1"/>
</dbReference>
<evidence type="ECO:0000313" key="3">
    <source>
        <dbReference type="Proteomes" id="UP000640333"/>
    </source>
</evidence>
<keyword evidence="1" id="KW-0732">Signal</keyword>
<accession>A0A8J7FDY7</accession>
<gene>
    <name evidence="2" type="ORF">IOQ59_11740</name>
</gene>
<sequence>MKRLFIRSTSLLTLALATTFLTGCATSLFHPKPQINTVVLANNSNTTAHEVTILVEAFGGKFYCGTILTGTQCSTRFPAREYEGNPVTVSWVQNGITHETAPFVVPVGESTSEKPMTALLTLMADSSVDARLEVR</sequence>
<dbReference type="Proteomes" id="UP000640333">
    <property type="component" value="Unassembled WGS sequence"/>
</dbReference>
<evidence type="ECO:0000256" key="1">
    <source>
        <dbReference type="SAM" id="SignalP"/>
    </source>
</evidence>
<feature type="signal peptide" evidence="1">
    <location>
        <begin position="1"/>
        <end position="25"/>
    </location>
</feature>
<feature type="chain" id="PRO_5035268789" description="Lipoprotein" evidence="1">
    <location>
        <begin position="26"/>
        <end position="135"/>
    </location>
</feature>
<comment type="caution">
    <text evidence="2">The sequence shown here is derived from an EMBL/GenBank/DDBJ whole genome shotgun (WGS) entry which is preliminary data.</text>
</comment>
<evidence type="ECO:0000313" key="2">
    <source>
        <dbReference type="EMBL" id="MBE9397929.1"/>
    </source>
</evidence>
<name>A0A8J7FDY7_9GAMM</name>
<protein>
    <recommendedName>
        <fullName evidence="4">Lipoprotein</fullName>
    </recommendedName>
</protein>
<organism evidence="2 3">
    <name type="scientific">Pontibacterium sinense</name>
    <dbReference type="NCBI Taxonomy" id="2781979"/>
    <lineage>
        <taxon>Bacteria</taxon>
        <taxon>Pseudomonadati</taxon>
        <taxon>Pseudomonadota</taxon>
        <taxon>Gammaproteobacteria</taxon>
        <taxon>Oceanospirillales</taxon>
        <taxon>Oceanospirillaceae</taxon>
        <taxon>Pontibacterium</taxon>
    </lineage>
</organism>
<dbReference type="EMBL" id="JADEYS010000011">
    <property type="protein sequence ID" value="MBE9397929.1"/>
    <property type="molecule type" value="Genomic_DNA"/>
</dbReference>
<dbReference type="AlphaFoldDB" id="A0A8J7FDY7"/>